<comment type="caution">
    <text evidence="1">The sequence shown here is derived from an EMBL/GenBank/DDBJ whole genome shotgun (WGS) entry which is preliminary data.</text>
</comment>
<name>A0A1X1R7B5_MYCFA</name>
<dbReference type="Pfam" id="PF10825">
    <property type="entry name" value="DUF2752"/>
    <property type="match status" value="1"/>
</dbReference>
<dbReference type="RefSeq" id="WP_085098342.1">
    <property type="nucleotide sequence ID" value="NZ_AP022603.1"/>
</dbReference>
<dbReference type="STRING" id="1793.AWC04_15305"/>
<organism evidence="1 2">
    <name type="scientific">Mycolicibacterium fallax</name>
    <name type="common">Mycobacterium fallax</name>
    <dbReference type="NCBI Taxonomy" id="1793"/>
    <lineage>
        <taxon>Bacteria</taxon>
        <taxon>Bacillati</taxon>
        <taxon>Actinomycetota</taxon>
        <taxon>Actinomycetes</taxon>
        <taxon>Mycobacteriales</taxon>
        <taxon>Mycobacteriaceae</taxon>
        <taxon>Mycolicibacterium</taxon>
    </lineage>
</organism>
<sequence>MTVSRATRYGVLATGALLAGGLSYVGLVDPHRPGAVFPRCPFLLLTGWDCPFCGGLRMTHDVLHGDLAGAVADNAFLLLGLPLLAAWGLSRWYRGRPVLTGAMATVLVIAALGWTVLRNLPGFPLAPFLIG</sequence>
<protein>
    <submittedName>
        <fullName evidence="1">Uncharacterized protein</fullName>
    </submittedName>
</protein>
<keyword evidence="2" id="KW-1185">Reference proteome</keyword>
<evidence type="ECO:0000313" key="1">
    <source>
        <dbReference type="EMBL" id="ORV00780.1"/>
    </source>
</evidence>
<gene>
    <name evidence="1" type="ORF">AWC04_15305</name>
</gene>
<dbReference type="Proteomes" id="UP000193484">
    <property type="component" value="Unassembled WGS sequence"/>
</dbReference>
<accession>A0A1X1R7B5</accession>
<proteinExistence type="predicted"/>
<dbReference type="AlphaFoldDB" id="A0A1X1R7B5"/>
<evidence type="ECO:0000313" key="2">
    <source>
        <dbReference type="Proteomes" id="UP000193484"/>
    </source>
</evidence>
<dbReference type="InterPro" id="IPR021215">
    <property type="entry name" value="DUF2752"/>
</dbReference>
<dbReference type="EMBL" id="LQOJ01000049">
    <property type="protein sequence ID" value="ORV00780.1"/>
    <property type="molecule type" value="Genomic_DNA"/>
</dbReference>
<reference evidence="1 2" key="1">
    <citation type="submission" date="2016-01" db="EMBL/GenBank/DDBJ databases">
        <title>The new phylogeny of the genus Mycobacterium.</title>
        <authorList>
            <person name="Tarcisio F."/>
            <person name="Conor M."/>
            <person name="Antonella G."/>
            <person name="Elisabetta G."/>
            <person name="Giulia F.S."/>
            <person name="Sara T."/>
            <person name="Anna F."/>
            <person name="Clotilde B."/>
            <person name="Roberto B."/>
            <person name="Veronica D.S."/>
            <person name="Fabio R."/>
            <person name="Monica P."/>
            <person name="Olivier J."/>
            <person name="Enrico T."/>
            <person name="Nicola S."/>
        </authorList>
    </citation>
    <scope>NUCLEOTIDE SEQUENCE [LARGE SCALE GENOMIC DNA]</scope>
    <source>
        <strain evidence="1 2">DSM 44179</strain>
    </source>
</reference>
<dbReference type="OrthoDB" id="5966662at2"/>